<dbReference type="STRING" id="658196.A0A397SE66"/>
<proteinExistence type="predicted"/>
<evidence type="ECO:0000313" key="3">
    <source>
        <dbReference type="Proteomes" id="UP000265703"/>
    </source>
</evidence>
<feature type="transmembrane region" description="Helical" evidence="1">
    <location>
        <begin position="132"/>
        <end position="151"/>
    </location>
</feature>
<protein>
    <submittedName>
        <fullName evidence="2">Uncharacterized protein</fullName>
    </submittedName>
</protein>
<keyword evidence="1" id="KW-0472">Membrane</keyword>
<keyword evidence="1" id="KW-0812">Transmembrane</keyword>
<dbReference type="AlphaFoldDB" id="A0A397SE66"/>
<feature type="transmembrane region" description="Helical" evidence="1">
    <location>
        <begin position="92"/>
        <end position="112"/>
    </location>
</feature>
<evidence type="ECO:0000313" key="2">
    <source>
        <dbReference type="EMBL" id="RIA83169.1"/>
    </source>
</evidence>
<feature type="transmembrane region" description="Helical" evidence="1">
    <location>
        <begin position="207"/>
        <end position="230"/>
    </location>
</feature>
<keyword evidence="3" id="KW-1185">Reference proteome</keyword>
<dbReference type="OrthoDB" id="2356048at2759"/>
<evidence type="ECO:0000256" key="1">
    <source>
        <dbReference type="SAM" id="Phobius"/>
    </source>
</evidence>
<name>A0A397SE66_9GLOM</name>
<keyword evidence="1" id="KW-1133">Transmembrane helix</keyword>
<comment type="caution">
    <text evidence="2">The sequence shown here is derived from an EMBL/GenBank/DDBJ whole genome shotgun (WGS) entry which is preliminary data.</text>
</comment>
<feature type="transmembrane region" description="Helical" evidence="1">
    <location>
        <begin position="310"/>
        <end position="329"/>
    </location>
</feature>
<accession>A0A397SE66</accession>
<organism evidence="2 3">
    <name type="scientific">Glomus cerebriforme</name>
    <dbReference type="NCBI Taxonomy" id="658196"/>
    <lineage>
        <taxon>Eukaryota</taxon>
        <taxon>Fungi</taxon>
        <taxon>Fungi incertae sedis</taxon>
        <taxon>Mucoromycota</taxon>
        <taxon>Glomeromycotina</taxon>
        <taxon>Glomeromycetes</taxon>
        <taxon>Glomerales</taxon>
        <taxon>Glomeraceae</taxon>
        <taxon>Glomus</taxon>
    </lineage>
</organism>
<feature type="transmembrane region" description="Helical" evidence="1">
    <location>
        <begin position="42"/>
        <end position="65"/>
    </location>
</feature>
<reference evidence="2 3" key="1">
    <citation type="submission" date="2018-06" db="EMBL/GenBank/DDBJ databases">
        <title>Comparative genomics reveals the genomic features of Rhizophagus irregularis, R. cerebriforme, R. diaphanum and Gigaspora rosea, and their symbiotic lifestyle signature.</title>
        <authorList>
            <person name="Morin E."/>
            <person name="San Clemente H."/>
            <person name="Chen E.C.H."/>
            <person name="De La Providencia I."/>
            <person name="Hainaut M."/>
            <person name="Kuo A."/>
            <person name="Kohler A."/>
            <person name="Murat C."/>
            <person name="Tang N."/>
            <person name="Roy S."/>
            <person name="Loubradou J."/>
            <person name="Henrissat B."/>
            <person name="Grigoriev I.V."/>
            <person name="Corradi N."/>
            <person name="Roux C."/>
            <person name="Martin F.M."/>
        </authorList>
    </citation>
    <scope>NUCLEOTIDE SEQUENCE [LARGE SCALE GENOMIC DNA]</scope>
    <source>
        <strain evidence="2 3">DAOM 227022</strain>
    </source>
</reference>
<feature type="transmembrane region" description="Helical" evidence="1">
    <location>
        <begin position="267"/>
        <end position="290"/>
    </location>
</feature>
<dbReference type="Proteomes" id="UP000265703">
    <property type="component" value="Unassembled WGS sequence"/>
</dbReference>
<dbReference type="EMBL" id="QKYT01000593">
    <property type="protein sequence ID" value="RIA83169.1"/>
    <property type="molecule type" value="Genomic_DNA"/>
</dbReference>
<sequence>MGNGKLMKNYFARSCSEENGIEVCTCDCRINLYGCPNDANNIIALKCLVPFTLIIVVISLSFLYYRVKVKGQSVFFPATRERGLIRPRPQDSFHIAVGVFNFSQMIVLLLLIIDLFPNVTFAEIAVHIPKLLGFACAVLYPISIIYSTPILKQTTYSLRIQWNPNKIFIDGLAIYLMLGPLLTIVPLTALTGYFADRHDYNNANNIFIVQSIVWSSWTIQYFITLLYVYYKLISMLKEYSEILQRRRNENPDADIKIRKLRSAAHNLTWIVFAVFLIFFLNSIEGILVGINYHKEKDVNKNICVTIYTFISWNFTIPVLTFIGQIIFLYDTLKNKKSSQNQRSNTFDRVNNIPSHLEQRSATVNQEISQSKSGQKSKSSLLKKSSDNSISVDVKTTVFSTVVTGSSTLVPWETKSGDFERSRNNTKDVDKWNFVDSDIVHHYVGHEEEDKSLKNIPGTIVSPDGRKSWLVKKPIRSVSAVKDTADKNSLFLQD</sequence>
<gene>
    <name evidence="2" type="ORF">C1645_786899</name>
</gene>
<feature type="transmembrane region" description="Helical" evidence="1">
    <location>
        <begin position="172"/>
        <end position="195"/>
    </location>
</feature>